<evidence type="ECO:0000313" key="1">
    <source>
        <dbReference type="EMBL" id="SDE16308.1"/>
    </source>
</evidence>
<dbReference type="OrthoDB" id="7869201at2"/>
<dbReference type="RefSeq" id="WP_008886057.1">
    <property type="nucleotide sequence ID" value="NZ_FNAV01000001.1"/>
</dbReference>
<protein>
    <recommendedName>
        <fullName evidence="3">Antifreeze protein</fullName>
    </recommendedName>
</protein>
<sequence>MFDEILGWQRSMLRMVSLATEAQQVIAYRTMGFGGVWSVPSSEAVQMVYEKGPALMQSWMGASRAAMGGAAPNRVLDAWSGPLERKARSNRRRLARRGPNLPF</sequence>
<dbReference type="Proteomes" id="UP000198994">
    <property type="component" value="Unassembled WGS sequence"/>
</dbReference>
<accession>A0A1G7AN58</accession>
<name>A0A1G7AN58_9RHOB</name>
<proteinExistence type="predicted"/>
<evidence type="ECO:0000313" key="2">
    <source>
        <dbReference type="Proteomes" id="UP000198994"/>
    </source>
</evidence>
<gene>
    <name evidence="1" type="ORF">SAMN04488105_101274</name>
</gene>
<organism evidence="1 2">
    <name type="scientific">Salipiger thiooxidans</name>
    <dbReference type="NCBI Taxonomy" id="282683"/>
    <lineage>
        <taxon>Bacteria</taxon>
        <taxon>Pseudomonadati</taxon>
        <taxon>Pseudomonadota</taxon>
        <taxon>Alphaproteobacteria</taxon>
        <taxon>Rhodobacterales</taxon>
        <taxon>Roseobacteraceae</taxon>
        <taxon>Salipiger</taxon>
    </lineage>
</organism>
<reference evidence="2" key="1">
    <citation type="submission" date="2016-10" db="EMBL/GenBank/DDBJ databases">
        <authorList>
            <person name="Varghese N."/>
            <person name="Submissions S."/>
        </authorList>
    </citation>
    <scope>NUCLEOTIDE SEQUENCE [LARGE SCALE GENOMIC DNA]</scope>
    <source>
        <strain evidence="2">DSM 10146</strain>
    </source>
</reference>
<dbReference type="AlphaFoldDB" id="A0A1G7AN58"/>
<dbReference type="STRING" id="282683.SAMN04488105_101274"/>
<keyword evidence="2" id="KW-1185">Reference proteome</keyword>
<dbReference type="EMBL" id="FNAV01000001">
    <property type="protein sequence ID" value="SDE16308.1"/>
    <property type="molecule type" value="Genomic_DNA"/>
</dbReference>
<evidence type="ECO:0008006" key="3">
    <source>
        <dbReference type="Google" id="ProtNLM"/>
    </source>
</evidence>